<sequence>MIEVVLFEPEIPPNTGNISRTCAATGTPLHLIEPLGFSISDKHLRRAGLDYWDHLSISTHPDWPSFLDYVAGKQGNLAFFSTRGARRYTEIPLPPPPAGERGSTEAPLFIVFGPETRGLPGEILSDFADRTYRIPLRRELRSLNLSNAVALVLYDLLRRQGFSGLE</sequence>
<dbReference type="Gene3D" id="3.40.1280.10">
    <property type="match status" value="1"/>
</dbReference>
<comment type="caution">
    <text evidence="6">Lacks conserved residue(s) required for the propagation of feature annotation.</text>
</comment>
<evidence type="ECO:0000256" key="5">
    <source>
        <dbReference type="ARBA" id="ARBA00022694"/>
    </source>
</evidence>
<protein>
    <recommendedName>
        <fullName evidence="6">Putative tRNA (cytidine(34)-2'-O)-methyltransferase</fullName>
        <ecNumber evidence="6">2.1.1.207</ecNumber>
    </recommendedName>
    <alternativeName>
        <fullName evidence="6">tRNA (cytidine/uridine-2'-O-)-methyltransferase</fullName>
    </alternativeName>
</protein>
<keyword evidence="5 6" id="KW-0819">tRNA processing</keyword>
<dbReference type="CDD" id="cd18094">
    <property type="entry name" value="SpoU-like_TrmL"/>
    <property type="match status" value="1"/>
</dbReference>
<organism evidence="9 10">
    <name type="scientific">Alkalispirochaeta sphaeroplastigenens</name>
    <dbReference type="NCBI Taxonomy" id="1187066"/>
    <lineage>
        <taxon>Bacteria</taxon>
        <taxon>Pseudomonadati</taxon>
        <taxon>Spirochaetota</taxon>
        <taxon>Spirochaetia</taxon>
        <taxon>Spirochaetales</taxon>
        <taxon>Spirochaetaceae</taxon>
        <taxon>Alkalispirochaeta</taxon>
    </lineage>
</organism>
<evidence type="ECO:0000256" key="6">
    <source>
        <dbReference type="HAMAP-Rule" id="MF_01885"/>
    </source>
</evidence>
<dbReference type="Pfam" id="PF00588">
    <property type="entry name" value="SpoU_methylase"/>
    <property type="match status" value="1"/>
</dbReference>
<feature type="binding site" evidence="6 7">
    <location>
        <position position="113"/>
    </location>
    <ligand>
        <name>S-adenosyl-L-methionine</name>
        <dbReference type="ChEBI" id="CHEBI:59789"/>
    </ligand>
</feature>
<evidence type="ECO:0000256" key="1">
    <source>
        <dbReference type="ARBA" id="ARBA00022490"/>
    </source>
</evidence>
<feature type="domain" description="tRNA/rRNA methyltransferase SpoU type" evidence="8">
    <location>
        <begin position="2"/>
        <end position="154"/>
    </location>
</feature>
<feature type="binding site" evidence="6 7">
    <location>
        <position position="142"/>
    </location>
    <ligand>
        <name>S-adenosyl-L-methionine</name>
        <dbReference type="ChEBI" id="CHEBI:59789"/>
    </ligand>
</feature>
<dbReference type="GO" id="GO:0141098">
    <property type="term" value="F:tRNA (cytidine(34)-2'-O)-methyltransferase activity"/>
    <property type="evidence" value="ECO:0007669"/>
    <property type="project" value="RHEA"/>
</dbReference>
<dbReference type="OrthoDB" id="9789043at2"/>
<dbReference type="InterPro" id="IPR029028">
    <property type="entry name" value="Alpha/beta_knot_MTases"/>
</dbReference>
<dbReference type="InterPro" id="IPR016914">
    <property type="entry name" value="TrmL"/>
</dbReference>
<dbReference type="RefSeq" id="WP_103681148.1">
    <property type="nucleotide sequence ID" value="NZ_LPWH01000122.1"/>
</dbReference>
<dbReference type="EMBL" id="LPWH01000122">
    <property type="protein sequence ID" value="POQ98552.1"/>
    <property type="molecule type" value="Genomic_DNA"/>
</dbReference>
<reference evidence="10" key="1">
    <citation type="submission" date="2015-12" db="EMBL/GenBank/DDBJ databases">
        <authorList>
            <person name="Lodha T.D."/>
            <person name="Chintalapati S."/>
            <person name="Chintalapati V.R."/>
            <person name="Sravanthi T."/>
        </authorList>
    </citation>
    <scope>NUCLEOTIDE SEQUENCE [LARGE SCALE GENOMIC DNA]</scope>
    <source>
        <strain evidence="10">JC133</strain>
    </source>
</reference>
<dbReference type="PANTHER" id="PTHR42971">
    <property type="entry name" value="TRNA (CYTIDINE(34)-2'-O)-METHYLTRANSFERASE"/>
    <property type="match status" value="1"/>
</dbReference>
<feature type="binding site" evidence="6 7">
    <location>
        <position position="134"/>
    </location>
    <ligand>
        <name>S-adenosyl-L-methionine</name>
        <dbReference type="ChEBI" id="CHEBI:59789"/>
    </ligand>
</feature>
<evidence type="ECO:0000313" key="10">
    <source>
        <dbReference type="Proteomes" id="UP000237350"/>
    </source>
</evidence>
<evidence type="ECO:0000256" key="2">
    <source>
        <dbReference type="ARBA" id="ARBA00022603"/>
    </source>
</evidence>
<dbReference type="GO" id="GO:0141102">
    <property type="term" value="F:tRNA (5-carboxymethylaminomethyluridine(34)-2'-O)-methyltransferase activity"/>
    <property type="evidence" value="ECO:0007669"/>
    <property type="project" value="RHEA"/>
</dbReference>
<dbReference type="SUPFAM" id="SSF75217">
    <property type="entry name" value="alpha/beta knot"/>
    <property type="match status" value="1"/>
</dbReference>
<dbReference type="EC" id="2.1.1.207" evidence="6"/>
<comment type="caution">
    <text evidence="9">The sequence shown here is derived from an EMBL/GenBank/DDBJ whole genome shotgun (WGS) entry which is preliminary data.</text>
</comment>
<dbReference type="InterPro" id="IPR029026">
    <property type="entry name" value="tRNA_m1G_MTases_N"/>
</dbReference>
<name>A0A2S4JGA0_9SPIO</name>
<evidence type="ECO:0000256" key="3">
    <source>
        <dbReference type="ARBA" id="ARBA00022679"/>
    </source>
</evidence>
<comment type="function">
    <text evidence="6">Could methylate the ribose at the nucleotide 34 wobble position in tRNA.</text>
</comment>
<evidence type="ECO:0000259" key="8">
    <source>
        <dbReference type="Pfam" id="PF00588"/>
    </source>
</evidence>
<keyword evidence="3 6" id="KW-0808">Transferase</keyword>
<keyword evidence="10" id="KW-1185">Reference proteome</keyword>
<dbReference type="PIRSF" id="PIRSF029256">
    <property type="entry name" value="SpoU_TrmH_prd"/>
    <property type="match status" value="1"/>
</dbReference>
<evidence type="ECO:0000256" key="7">
    <source>
        <dbReference type="PIRSR" id="PIRSR029256-1"/>
    </source>
</evidence>
<comment type="similarity">
    <text evidence="6">Belongs to the class IV-like SAM-binding methyltransferase superfamily. RNA methyltransferase TrmH family. TrmL subfamily.</text>
</comment>
<comment type="catalytic activity">
    <reaction evidence="6">
        <text>5-carboxymethylaminomethyluridine(34) in tRNA(Leu) + S-adenosyl-L-methionine = 5-carboxymethylaminomethyl-2'-O-methyluridine(34) in tRNA(Leu) + S-adenosyl-L-homocysteine + H(+)</text>
        <dbReference type="Rhea" id="RHEA:43088"/>
        <dbReference type="Rhea" id="RHEA-COMP:10333"/>
        <dbReference type="Rhea" id="RHEA-COMP:10334"/>
        <dbReference type="ChEBI" id="CHEBI:15378"/>
        <dbReference type="ChEBI" id="CHEBI:57856"/>
        <dbReference type="ChEBI" id="CHEBI:59789"/>
        <dbReference type="ChEBI" id="CHEBI:74508"/>
        <dbReference type="ChEBI" id="CHEBI:74511"/>
        <dbReference type="EC" id="2.1.1.207"/>
    </reaction>
</comment>
<dbReference type="GO" id="GO:0003723">
    <property type="term" value="F:RNA binding"/>
    <property type="evidence" value="ECO:0007669"/>
    <property type="project" value="InterPro"/>
</dbReference>
<keyword evidence="2 6" id="KW-0489">Methyltransferase</keyword>
<dbReference type="GO" id="GO:0002130">
    <property type="term" value="P:wobble position ribose methylation"/>
    <property type="evidence" value="ECO:0007669"/>
    <property type="project" value="TreeGrafter"/>
</dbReference>
<dbReference type="AlphaFoldDB" id="A0A2S4JGA0"/>
<dbReference type="PANTHER" id="PTHR42971:SF1">
    <property type="entry name" value="TRNA (CYTIDINE(34)-2'-O)-METHYLTRANSFERASE"/>
    <property type="match status" value="1"/>
</dbReference>
<gene>
    <name evidence="9" type="ORF">AU468_13290</name>
</gene>
<keyword evidence="4 6" id="KW-0949">S-adenosyl-L-methionine</keyword>
<dbReference type="InterPro" id="IPR001537">
    <property type="entry name" value="SpoU_MeTrfase"/>
</dbReference>
<evidence type="ECO:0000313" key="9">
    <source>
        <dbReference type="EMBL" id="POQ98552.1"/>
    </source>
</evidence>
<proteinExistence type="inferred from homology"/>
<dbReference type="GO" id="GO:0005737">
    <property type="term" value="C:cytoplasm"/>
    <property type="evidence" value="ECO:0007669"/>
    <property type="project" value="UniProtKB-SubCell"/>
</dbReference>
<dbReference type="Proteomes" id="UP000237350">
    <property type="component" value="Unassembled WGS sequence"/>
</dbReference>
<evidence type="ECO:0000256" key="4">
    <source>
        <dbReference type="ARBA" id="ARBA00022691"/>
    </source>
</evidence>
<comment type="catalytic activity">
    <reaction evidence="6">
        <text>cytidine(34) in tRNA + S-adenosyl-L-methionine = 2'-O-methylcytidine(34) in tRNA + S-adenosyl-L-homocysteine + H(+)</text>
        <dbReference type="Rhea" id="RHEA:43084"/>
        <dbReference type="Rhea" id="RHEA-COMP:10331"/>
        <dbReference type="Rhea" id="RHEA-COMP:10332"/>
        <dbReference type="ChEBI" id="CHEBI:15378"/>
        <dbReference type="ChEBI" id="CHEBI:57856"/>
        <dbReference type="ChEBI" id="CHEBI:59789"/>
        <dbReference type="ChEBI" id="CHEBI:74495"/>
        <dbReference type="ChEBI" id="CHEBI:82748"/>
        <dbReference type="EC" id="2.1.1.207"/>
    </reaction>
</comment>
<dbReference type="HAMAP" id="MF_01885">
    <property type="entry name" value="tRNA_methyltr_TrmL"/>
    <property type="match status" value="1"/>
</dbReference>
<keyword evidence="1 6" id="KW-0963">Cytoplasm</keyword>
<comment type="subcellular location">
    <subcellularLocation>
        <location evidence="6">Cytoplasm</location>
    </subcellularLocation>
</comment>
<accession>A0A2S4JGA0</accession>